<evidence type="ECO:0000313" key="4">
    <source>
        <dbReference type="EMBL" id="CEF41281.1"/>
    </source>
</evidence>
<dbReference type="KEGG" id="asz:ASN_1966"/>
<feature type="domain" description="Terminase large subunit-like endonuclease" evidence="3">
    <location>
        <begin position="306"/>
        <end position="578"/>
    </location>
</feature>
<dbReference type="InterPro" id="IPR005021">
    <property type="entry name" value="Terminase_largesu-like"/>
</dbReference>
<protein>
    <submittedName>
        <fullName evidence="4">Putative terminase large subunit</fullName>
    </submittedName>
</protein>
<dbReference type="InterPro" id="IPR046462">
    <property type="entry name" value="TerL_nuclease"/>
</dbReference>
<dbReference type="PANTHER" id="PTHR41287:SF1">
    <property type="entry name" value="PROTEIN YMFN"/>
    <property type="match status" value="1"/>
</dbReference>
<evidence type="ECO:0000259" key="3">
    <source>
        <dbReference type="Pfam" id="PF20441"/>
    </source>
</evidence>
<evidence type="ECO:0000259" key="2">
    <source>
        <dbReference type="Pfam" id="PF03354"/>
    </source>
</evidence>
<dbReference type="GO" id="GO:0004519">
    <property type="term" value="F:endonuclease activity"/>
    <property type="evidence" value="ECO:0007669"/>
    <property type="project" value="InterPro"/>
</dbReference>
<evidence type="ECO:0000313" key="5">
    <source>
        <dbReference type="Proteomes" id="UP000056109"/>
    </source>
</evidence>
<gene>
    <name evidence="4" type="ORF">ASN_1966</name>
</gene>
<sequence>MVSKSPKKTGSGACKVAPASQKKATTSRTRKRAVTLPDKSGKPVWSTACKDWEKRITAGESLVPCKPLFPAAAEQGMAVFNALKIVDVLYEPTIGESCRDWLKDFAAAIFGSYDPDTGTRLITEFFLLVSKKNTKSTIAAGVMLTVLILNWRQSAEFLILAPTKEAADNAFKPARDMIRADPDLEALFHVQDYTRIITHLETGATLKVVAADGSSVVGKKATGILVDELWEFGKKPTAENMLMEATGGIASRPEGFVIYLSTQSDEEPAGVFKSRLDYARSVRDGKIVAPRFLPVIYEFPQKVLDKNGQHNPDNWYMTNPNLGVSVSEEFLRDKYAQAKEAGEGVLRVWTAKHLNVQVGMSLREKAWAGAKYWERQGNAQVTLELLLECSDVIVCGIDGGGLDDFLSLAVLGRDAKSQDWLHWQRSWVFKDVLKHRKEEAPRYLDFQKEGDLVITQEMREDNQQLADVIEQIDETDKLALIGLDPAGVAEIVFALHAKGIEQDRIVGVSQGWKMTGAIKTLERKLADGTFSHGNRPIMAWAVGNAKAQAKGNNVEITKQMAGGKKIDPLMALFDAVSCMARNPEPPTRSIYDREELWDS</sequence>
<keyword evidence="5" id="KW-1185">Reference proteome</keyword>
<dbReference type="InterPro" id="IPR046461">
    <property type="entry name" value="TerL_ATPase"/>
</dbReference>
<dbReference type="EMBL" id="LN606600">
    <property type="protein sequence ID" value="CEF41281.1"/>
    <property type="molecule type" value="Genomic_DNA"/>
</dbReference>
<dbReference type="InterPro" id="IPR027417">
    <property type="entry name" value="P-loop_NTPase"/>
</dbReference>
<dbReference type="Proteomes" id="UP000056109">
    <property type="component" value="Chromosome I"/>
</dbReference>
<feature type="region of interest" description="Disordered" evidence="1">
    <location>
        <begin position="1"/>
        <end position="39"/>
    </location>
</feature>
<dbReference type="Pfam" id="PF03354">
    <property type="entry name" value="TerL_ATPase"/>
    <property type="match status" value="1"/>
</dbReference>
<dbReference type="PATRIC" id="fig|446692.3.peg.2020"/>
<accession>A0A0U5EYX2</accession>
<dbReference type="RefSeq" id="WP_058987940.1">
    <property type="nucleotide sequence ID" value="NZ_LN606600.1"/>
</dbReference>
<evidence type="ECO:0000256" key="1">
    <source>
        <dbReference type="SAM" id="MobiDB-lite"/>
    </source>
</evidence>
<name>A0A0U5EYX2_9PROT</name>
<organism evidence="4 5">
    <name type="scientific">Acetobacter senegalensis</name>
    <dbReference type="NCBI Taxonomy" id="446692"/>
    <lineage>
        <taxon>Bacteria</taxon>
        <taxon>Pseudomonadati</taxon>
        <taxon>Pseudomonadota</taxon>
        <taxon>Alphaproteobacteria</taxon>
        <taxon>Acetobacterales</taxon>
        <taxon>Acetobacteraceae</taxon>
        <taxon>Acetobacter</taxon>
    </lineage>
</organism>
<dbReference type="PANTHER" id="PTHR41287">
    <property type="match status" value="1"/>
</dbReference>
<dbReference type="AlphaFoldDB" id="A0A0U5EYX2"/>
<dbReference type="Gene3D" id="3.40.50.300">
    <property type="entry name" value="P-loop containing nucleotide triphosphate hydrolases"/>
    <property type="match status" value="1"/>
</dbReference>
<reference evidence="5" key="1">
    <citation type="submission" date="2014-09" db="EMBL/GenBank/DDBJ databases">
        <authorList>
            <person name="Illeghems K.G."/>
        </authorList>
    </citation>
    <scope>NUCLEOTIDE SEQUENCE [LARGE SCALE GENOMIC DNA]</scope>
    <source>
        <strain evidence="5">108B</strain>
    </source>
</reference>
<dbReference type="Pfam" id="PF20441">
    <property type="entry name" value="TerL_nuclease"/>
    <property type="match status" value="1"/>
</dbReference>
<feature type="domain" description="Terminase large subunit-like ATPase" evidence="2">
    <location>
        <begin position="105"/>
        <end position="239"/>
    </location>
</feature>
<dbReference type="GeneID" id="34783017"/>
<proteinExistence type="predicted"/>